<dbReference type="EMBL" id="CP015708">
    <property type="protein sequence ID" value="APU87064.1"/>
    <property type="molecule type" value="Genomic_DNA"/>
</dbReference>
<proteinExistence type="predicted"/>
<evidence type="ECO:0000313" key="2">
    <source>
        <dbReference type="EMBL" id="APU87064.1"/>
    </source>
</evidence>
<dbReference type="InterPro" id="IPR011260">
    <property type="entry name" value="RNAP_asu_C"/>
</dbReference>
<sequence>MILGGNKKMRKNKRDELRELNLSIRAYNSLRNMGINTLEDLSMYSKNNYISLKGLAL</sequence>
<dbReference type="GO" id="GO:0006351">
    <property type="term" value="P:DNA-templated transcription"/>
    <property type="evidence" value="ECO:0007669"/>
    <property type="project" value="InterPro"/>
</dbReference>
<reference evidence="2" key="1">
    <citation type="submission" date="2016-05" db="EMBL/GenBank/DDBJ databases">
        <authorList>
            <person name="Lavstsen T."/>
            <person name="Jespersen J.S."/>
        </authorList>
    </citation>
    <scope>NUCLEOTIDE SEQUENCE</scope>
    <source>
        <strain evidence="2">CDC69096</strain>
        <plasmid evidence="2">pNPD8_2</plasmid>
    </source>
</reference>
<organism evidence="2">
    <name type="scientific">Clostridium botulinum</name>
    <dbReference type="NCBI Taxonomy" id="1491"/>
    <lineage>
        <taxon>Bacteria</taxon>
        <taxon>Bacillati</taxon>
        <taxon>Bacillota</taxon>
        <taxon>Clostridia</taxon>
        <taxon>Eubacteriales</taxon>
        <taxon>Clostridiaceae</taxon>
        <taxon>Clostridium</taxon>
    </lineage>
</organism>
<protein>
    <recommendedName>
        <fullName evidence="1">RNA polymerase alpha subunit C-terminal domain-containing protein</fullName>
    </recommendedName>
</protein>
<dbReference type="GO" id="GO:0003677">
    <property type="term" value="F:DNA binding"/>
    <property type="evidence" value="ECO:0007669"/>
    <property type="project" value="InterPro"/>
</dbReference>
<feature type="domain" description="RNA polymerase alpha subunit C-terminal" evidence="1">
    <location>
        <begin position="7"/>
        <end position="53"/>
    </location>
</feature>
<keyword evidence="2" id="KW-0614">Plasmid</keyword>
<dbReference type="AlphaFoldDB" id="A0A1L7JN07"/>
<evidence type="ECO:0000259" key="1">
    <source>
        <dbReference type="Pfam" id="PF03118"/>
    </source>
</evidence>
<gene>
    <name evidence="2" type="ORF">NPD8_4293</name>
</gene>
<dbReference type="GO" id="GO:0003899">
    <property type="term" value="F:DNA-directed RNA polymerase activity"/>
    <property type="evidence" value="ECO:0007669"/>
    <property type="project" value="InterPro"/>
</dbReference>
<dbReference type="SUPFAM" id="SSF47789">
    <property type="entry name" value="C-terminal domain of RNA polymerase alpha subunit"/>
    <property type="match status" value="1"/>
</dbReference>
<dbReference type="Gene3D" id="1.10.150.20">
    <property type="entry name" value="5' to 3' exonuclease, C-terminal subdomain"/>
    <property type="match status" value="1"/>
</dbReference>
<accession>A0A1L7JN07</accession>
<geneLocation type="plasmid" evidence="2">
    <name>pNPD8_2</name>
</geneLocation>
<dbReference type="Pfam" id="PF03118">
    <property type="entry name" value="RNA_pol_A_CTD"/>
    <property type="match status" value="1"/>
</dbReference>
<name>A0A1L7JN07_CLOBO</name>